<evidence type="ECO:0000256" key="9">
    <source>
        <dbReference type="ARBA" id="ARBA00023319"/>
    </source>
</evidence>
<comment type="similarity">
    <text evidence="2">Belongs to the myelin P0 protein family.</text>
</comment>
<gene>
    <name evidence="14" type="ORF">OYC64_020410</name>
</gene>
<dbReference type="PANTHER" id="PTHR13869:SF21">
    <property type="entry name" value="MYELIN PROTEIN ZERO-LIKE PROTEIN 2"/>
    <property type="match status" value="1"/>
</dbReference>
<organism evidence="14 15">
    <name type="scientific">Pagothenia borchgrevinki</name>
    <name type="common">Bald rockcod</name>
    <name type="synonym">Trematomus borchgrevinki</name>
    <dbReference type="NCBI Taxonomy" id="8213"/>
    <lineage>
        <taxon>Eukaryota</taxon>
        <taxon>Metazoa</taxon>
        <taxon>Chordata</taxon>
        <taxon>Craniata</taxon>
        <taxon>Vertebrata</taxon>
        <taxon>Euteleostomi</taxon>
        <taxon>Actinopterygii</taxon>
        <taxon>Neopterygii</taxon>
        <taxon>Teleostei</taxon>
        <taxon>Neoteleostei</taxon>
        <taxon>Acanthomorphata</taxon>
        <taxon>Eupercaria</taxon>
        <taxon>Perciformes</taxon>
        <taxon>Notothenioidei</taxon>
        <taxon>Nototheniidae</taxon>
        <taxon>Pagothenia</taxon>
    </lineage>
</organism>
<evidence type="ECO:0000256" key="10">
    <source>
        <dbReference type="SAM" id="MobiDB-lite"/>
    </source>
</evidence>
<evidence type="ECO:0000256" key="1">
    <source>
        <dbReference type="ARBA" id="ARBA00004479"/>
    </source>
</evidence>
<feature type="transmembrane region" description="Helical" evidence="11">
    <location>
        <begin position="153"/>
        <end position="177"/>
    </location>
</feature>
<feature type="chain" id="PRO_5044743009" description="Ig-like domain-containing protein" evidence="12">
    <location>
        <begin position="28"/>
        <end position="262"/>
    </location>
</feature>
<dbReference type="InterPro" id="IPR013106">
    <property type="entry name" value="Ig_V-set"/>
</dbReference>
<dbReference type="InterPro" id="IPR013783">
    <property type="entry name" value="Ig-like_fold"/>
</dbReference>
<evidence type="ECO:0000256" key="3">
    <source>
        <dbReference type="ARBA" id="ARBA00022692"/>
    </source>
</evidence>
<keyword evidence="3 11" id="KW-0812">Transmembrane</keyword>
<dbReference type="PANTHER" id="PTHR13869">
    <property type="entry name" value="MYELIN P0 RELATED"/>
    <property type="match status" value="1"/>
</dbReference>
<evidence type="ECO:0000256" key="7">
    <source>
        <dbReference type="ARBA" id="ARBA00023157"/>
    </source>
</evidence>
<evidence type="ECO:0000256" key="12">
    <source>
        <dbReference type="SAM" id="SignalP"/>
    </source>
</evidence>
<keyword evidence="9" id="KW-0393">Immunoglobulin domain</keyword>
<dbReference type="FunFam" id="2.60.40.10:FF:000193">
    <property type="entry name" value="Myelin protein zero-like 1 like"/>
    <property type="match status" value="1"/>
</dbReference>
<dbReference type="PRINTS" id="PR00213">
    <property type="entry name" value="MYELINP0"/>
</dbReference>
<evidence type="ECO:0000313" key="15">
    <source>
        <dbReference type="Proteomes" id="UP001619887"/>
    </source>
</evidence>
<protein>
    <recommendedName>
        <fullName evidence="13">Ig-like domain-containing protein</fullName>
    </recommendedName>
</protein>
<accession>A0ABD2FL69</accession>
<feature type="compositionally biased region" description="Acidic residues" evidence="10">
    <location>
        <begin position="222"/>
        <end position="262"/>
    </location>
</feature>
<keyword evidence="4 12" id="KW-0732">Signal</keyword>
<evidence type="ECO:0000256" key="8">
    <source>
        <dbReference type="ARBA" id="ARBA00023180"/>
    </source>
</evidence>
<comment type="caution">
    <text evidence="14">The sequence shown here is derived from an EMBL/GenBank/DDBJ whole genome shotgun (WGS) entry which is preliminary data.</text>
</comment>
<reference evidence="14 15" key="2">
    <citation type="journal article" date="2024" name="G3 (Bethesda)">
        <title>The genome of the cryopelagic Antarctic bald notothen, Trematomus borchgrevinki.</title>
        <authorList>
            <person name="Rayamajhi N."/>
            <person name="Rivera-Colon A.G."/>
            <person name="Minhas B.F."/>
            <person name="Cheng C.C."/>
            <person name="Catchen J.M."/>
        </authorList>
    </citation>
    <scope>NUCLEOTIDE SEQUENCE [LARGE SCALE GENOMIC DNA]</scope>
    <source>
        <strain evidence="14">AGRC-2024</strain>
    </source>
</reference>
<keyword evidence="8" id="KW-0325">Glycoprotein</keyword>
<dbReference type="InterPro" id="IPR007110">
    <property type="entry name" value="Ig-like_dom"/>
</dbReference>
<feature type="domain" description="Ig-like" evidence="13">
    <location>
        <begin position="20"/>
        <end position="143"/>
    </location>
</feature>
<name>A0ABD2FL69_PAGBO</name>
<evidence type="ECO:0000256" key="2">
    <source>
        <dbReference type="ARBA" id="ARBA00007180"/>
    </source>
</evidence>
<keyword evidence="15" id="KW-1185">Reference proteome</keyword>
<feature type="region of interest" description="Disordered" evidence="10">
    <location>
        <begin position="214"/>
        <end position="262"/>
    </location>
</feature>
<dbReference type="PROSITE" id="PS50835">
    <property type="entry name" value="IG_LIKE"/>
    <property type="match status" value="1"/>
</dbReference>
<proteinExistence type="inferred from homology"/>
<evidence type="ECO:0000259" key="13">
    <source>
        <dbReference type="PROSITE" id="PS50835"/>
    </source>
</evidence>
<dbReference type="SMART" id="SM00409">
    <property type="entry name" value="IG"/>
    <property type="match status" value="1"/>
</dbReference>
<dbReference type="GO" id="GO:0016020">
    <property type="term" value="C:membrane"/>
    <property type="evidence" value="ECO:0007669"/>
    <property type="project" value="UniProtKB-SubCell"/>
</dbReference>
<dbReference type="AlphaFoldDB" id="A0ABD2FL69"/>
<reference evidence="14 15" key="1">
    <citation type="journal article" date="2022" name="G3 (Bethesda)">
        <title>Evaluating Illumina-, Nanopore-, and PacBio-based genome assembly strategies with the bald notothen, Trematomus borchgrevinki.</title>
        <authorList>
            <person name="Rayamajhi N."/>
            <person name="Cheng C.C."/>
            <person name="Catchen J.M."/>
        </authorList>
    </citation>
    <scope>NUCLEOTIDE SEQUENCE [LARGE SCALE GENOMIC DNA]</scope>
    <source>
        <strain evidence="14">AGRC-2024</strain>
    </source>
</reference>
<dbReference type="InterPro" id="IPR036179">
    <property type="entry name" value="Ig-like_dom_sf"/>
</dbReference>
<sequence>MFDPMFRIWPLLLLGGLVLPGVQHVSGIIIYTAKEVEVANGTNVKLKCTFSSNHPVSAKSVTVSWNFRALNSNSDESVFYYQEQPYPPMEGRFKGRAVWSGDIMKKDVSITLHEVPATFNGTFTCQVRNLPDVHGSSGELTLRVVNKVSLSEISILAAAVGGACGVILILLSIFVVVRLCRKKNVESDPEMQVREHEWKDPTVCSPEEAIHLTVFKEKEPVSSDDEASEPSSGDDDEEEDGLEDDDDDDDDDDDGGDDDDDD</sequence>
<keyword evidence="5 11" id="KW-1133">Transmembrane helix</keyword>
<dbReference type="Gene3D" id="2.60.40.10">
    <property type="entry name" value="Immunoglobulins"/>
    <property type="match status" value="1"/>
</dbReference>
<dbReference type="InterPro" id="IPR000920">
    <property type="entry name" value="Myelin_P0-rel"/>
</dbReference>
<dbReference type="Proteomes" id="UP001619887">
    <property type="component" value="Unassembled WGS sequence"/>
</dbReference>
<dbReference type="EMBL" id="JBIYXZ010002089">
    <property type="protein sequence ID" value="KAL3042471.1"/>
    <property type="molecule type" value="Genomic_DNA"/>
</dbReference>
<dbReference type="SUPFAM" id="SSF48726">
    <property type="entry name" value="Immunoglobulin"/>
    <property type="match status" value="1"/>
</dbReference>
<keyword evidence="7" id="KW-1015">Disulfide bond</keyword>
<evidence type="ECO:0000256" key="5">
    <source>
        <dbReference type="ARBA" id="ARBA00022989"/>
    </source>
</evidence>
<feature type="signal peptide" evidence="12">
    <location>
        <begin position="1"/>
        <end position="27"/>
    </location>
</feature>
<keyword evidence="6 11" id="KW-0472">Membrane</keyword>
<dbReference type="InterPro" id="IPR003599">
    <property type="entry name" value="Ig_sub"/>
</dbReference>
<evidence type="ECO:0000256" key="4">
    <source>
        <dbReference type="ARBA" id="ARBA00022729"/>
    </source>
</evidence>
<evidence type="ECO:0000313" key="14">
    <source>
        <dbReference type="EMBL" id="KAL3042471.1"/>
    </source>
</evidence>
<dbReference type="Pfam" id="PF07686">
    <property type="entry name" value="V-set"/>
    <property type="match status" value="1"/>
</dbReference>
<comment type="subcellular location">
    <subcellularLocation>
        <location evidence="1">Membrane</location>
        <topology evidence="1">Single-pass type I membrane protein</topology>
    </subcellularLocation>
</comment>
<evidence type="ECO:0000256" key="11">
    <source>
        <dbReference type="SAM" id="Phobius"/>
    </source>
</evidence>
<evidence type="ECO:0000256" key="6">
    <source>
        <dbReference type="ARBA" id="ARBA00023136"/>
    </source>
</evidence>